<dbReference type="OrthoDB" id="9987794at2759"/>
<evidence type="ECO:0000313" key="3">
    <source>
        <dbReference type="Proteomes" id="UP000663832"/>
    </source>
</evidence>
<keyword evidence="3" id="KW-1185">Reference proteome</keyword>
<dbReference type="EMBL" id="CAJNOI010001652">
    <property type="protein sequence ID" value="CAF1429806.1"/>
    <property type="molecule type" value="Genomic_DNA"/>
</dbReference>
<comment type="caution">
    <text evidence="1">The sequence shown here is derived from an EMBL/GenBank/DDBJ whole genome shotgun (WGS) entry which is preliminary data.</text>
</comment>
<reference evidence="1" key="1">
    <citation type="submission" date="2021-02" db="EMBL/GenBank/DDBJ databases">
        <authorList>
            <person name="Nowell W R."/>
        </authorList>
    </citation>
    <scope>NUCLEOTIDE SEQUENCE</scope>
</reference>
<dbReference type="EMBL" id="CAJNOM010001981">
    <property type="protein sequence ID" value="CAF1623954.1"/>
    <property type="molecule type" value="Genomic_DNA"/>
</dbReference>
<organism evidence="1 4">
    <name type="scientific">Adineta steineri</name>
    <dbReference type="NCBI Taxonomy" id="433720"/>
    <lineage>
        <taxon>Eukaryota</taxon>
        <taxon>Metazoa</taxon>
        <taxon>Spiralia</taxon>
        <taxon>Gnathifera</taxon>
        <taxon>Rotifera</taxon>
        <taxon>Eurotatoria</taxon>
        <taxon>Bdelloidea</taxon>
        <taxon>Adinetida</taxon>
        <taxon>Adinetidae</taxon>
        <taxon>Adineta</taxon>
    </lineage>
</organism>
<evidence type="ECO:0000313" key="4">
    <source>
        <dbReference type="Proteomes" id="UP000663877"/>
    </source>
</evidence>
<accession>A0A815NBM6</accession>
<gene>
    <name evidence="1" type="ORF">BJG266_LOCUS39272</name>
    <name evidence="2" type="ORF">QVE165_LOCUS56165</name>
</gene>
<evidence type="ECO:0000313" key="1">
    <source>
        <dbReference type="EMBL" id="CAF1429806.1"/>
    </source>
</evidence>
<dbReference type="Proteomes" id="UP000663832">
    <property type="component" value="Unassembled WGS sequence"/>
</dbReference>
<proteinExistence type="predicted"/>
<sequence>MNIVDVLYSLVDVNQRFDRLVLDPLTIRNLDMTIRTFESLYNQTFSIDDKILSRISDQILCRIYDQINTLTIEQYSMKRILHATNYPQLYSLSLVNFEAEILDQYLTDDSILRDLLSKQITHLNIDIQNAYRESTIITRKIFVLILSLCEKLIELNFCDLFFERKHWNRICLLTATTLTSSTLTKLKINLTAFSECLFLVNEDFECLTTLIVHVDLIYYPILDIDNTKKIPKLKYLSFISPEYTDQHITQIFPFIRRMINLEELKLYLLIKVSDLNYVDGIQLYNELLCHMNKLNNFTFNIQTCVLRYNDINLSSNEDIQRSFIGKGIYPQINSYISIYSHIESKCHIYSLPYQFEYLLEINNSFPGGMFHTVRYLVIKDIFPLKHKFLQIISHDIPFIEILHIRNDRPQEDKQNSSTELITFHHLKLLNLESAHTDYAEQFLLQKITYLPRLLNLYIKYESLTIITNNFTIDTTYFNFSRVKDLDLDQSFLDSNNRRITAIQMLSKQNGFDVDSSLFTINNFEKYSTLVFLSTADDV</sequence>
<dbReference type="AlphaFoldDB" id="A0A815NBM6"/>
<dbReference type="Proteomes" id="UP000663877">
    <property type="component" value="Unassembled WGS sequence"/>
</dbReference>
<name>A0A815NBM6_9BILA</name>
<protein>
    <submittedName>
        <fullName evidence="1">Uncharacterized protein</fullName>
    </submittedName>
</protein>
<evidence type="ECO:0000313" key="2">
    <source>
        <dbReference type="EMBL" id="CAF1623954.1"/>
    </source>
</evidence>